<evidence type="ECO:0000313" key="2">
    <source>
        <dbReference type="Proteomes" id="UP000465302"/>
    </source>
</evidence>
<accession>A0A7I9WBK3</accession>
<dbReference type="RefSeq" id="WP_133119196.1">
    <property type="nucleotide sequence ID" value="NZ_BLKS01000003.1"/>
</dbReference>
<name>A0A7I9WBK3_MYCAG</name>
<sequence length="281" mass="31892">MRLAPLPVRTRLYHGESLDSYARRHAARNFCLPSDVDRALFERGTLKSKSRLSPDRLQAWRDLGDLTSDAFNTPAHVLDQEVTERTLCERCTNGEHARGTLTAIGLVCVRHRRWIGSPQIDIRDYYPALAAERHFRRHLAVRDVLHDSLPMLIGRECASPAIIGASEIDRRRNEYGIQDSAPLTYPEQVKIARLLCSPGFLSAATDPEVDSGRRSVLVATAVERIIPDGADADTWRATNRVWTAMTHLTARRRDARIYGVPMRDTYYNILRLIAEPIEDRI</sequence>
<reference evidence="1 2" key="1">
    <citation type="journal article" date="2019" name="Emerg. Microbes Infect.">
        <title>Comprehensive subspecies identification of 175 nontuberculous mycobacteria species based on 7547 genomic profiles.</title>
        <authorList>
            <person name="Matsumoto Y."/>
            <person name="Kinjo T."/>
            <person name="Motooka D."/>
            <person name="Nabeya D."/>
            <person name="Jung N."/>
            <person name="Uechi K."/>
            <person name="Horii T."/>
            <person name="Iida T."/>
            <person name="Fujita J."/>
            <person name="Nakamura S."/>
        </authorList>
    </citation>
    <scope>NUCLEOTIDE SEQUENCE [LARGE SCALE GENOMIC DNA]</scope>
    <source>
        <strain evidence="1 2">JCM 6377</strain>
    </source>
</reference>
<organism evidence="1 2">
    <name type="scientific">Mycolicibacterium agri</name>
    <name type="common">Mycobacterium agri</name>
    <dbReference type="NCBI Taxonomy" id="36811"/>
    <lineage>
        <taxon>Bacteria</taxon>
        <taxon>Bacillati</taxon>
        <taxon>Actinomycetota</taxon>
        <taxon>Actinomycetes</taxon>
        <taxon>Mycobacteriales</taxon>
        <taxon>Mycobacteriaceae</taxon>
        <taxon>Mycolicibacterium</taxon>
    </lineage>
</organism>
<protein>
    <submittedName>
        <fullName evidence="1">Uncharacterized protein</fullName>
    </submittedName>
</protein>
<dbReference type="OrthoDB" id="4922445at2"/>
<dbReference type="Proteomes" id="UP000465302">
    <property type="component" value="Unassembled WGS sequence"/>
</dbReference>
<evidence type="ECO:0000313" key="1">
    <source>
        <dbReference type="EMBL" id="GFG54779.1"/>
    </source>
</evidence>
<proteinExistence type="predicted"/>
<dbReference type="EMBL" id="BLKS01000003">
    <property type="protein sequence ID" value="GFG54779.1"/>
    <property type="molecule type" value="Genomic_DNA"/>
</dbReference>
<gene>
    <name evidence="1" type="ORF">MAGR_62200</name>
</gene>
<comment type="caution">
    <text evidence="1">The sequence shown here is derived from an EMBL/GenBank/DDBJ whole genome shotgun (WGS) entry which is preliminary data.</text>
</comment>
<dbReference type="AlphaFoldDB" id="A0A7I9WBK3"/>